<evidence type="ECO:0000256" key="1">
    <source>
        <dbReference type="ARBA" id="ARBA00004604"/>
    </source>
</evidence>
<dbReference type="Pfam" id="PF02854">
    <property type="entry name" value="MIF4G"/>
    <property type="match status" value="1"/>
</dbReference>
<dbReference type="SUPFAM" id="SSF48371">
    <property type="entry name" value="ARM repeat"/>
    <property type="match status" value="1"/>
</dbReference>
<organism evidence="6 7">
    <name type="scientific">Stephanodiscus triporus</name>
    <dbReference type="NCBI Taxonomy" id="2934178"/>
    <lineage>
        <taxon>Eukaryota</taxon>
        <taxon>Sar</taxon>
        <taxon>Stramenopiles</taxon>
        <taxon>Ochrophyta</taxon>
        <taxon>Bacillariophyta</taxon>
        <taxon>Coscinodiscophyceae</taxon>
        <taxon>Thalassiosirophycidae</taxon>
        <taxon>Stephanodiscales</taxon>
        <taxon>Stephanodiscaceae</taxon>
        <taxon>Stephanodiscus</taxon>
    </lineage>
</organism>
<evidence type="ECO:0000256" key="4">
    <source>
        <dbReference type="SAM" id="MobiDB-lite"/>
    </source>
</evidence>
<accession>A0ABD3PC92</accession>
<feature type="domain" description="MI" evidence="5">
    <location>
        <begin position="701"/>
        <end position="818"/>
    </location>
</feature>
<dbReference type="PANTHER" id="PTHR18034">
    <property type="entry name" value="CELL CYCLE CONTROL PROTEIN CWF22-RELATED"/>
    <property type="match status" value="1"/>
</dbReference>
<dbReference type="GO" id="GO:0005730">
    <property type="term" value="C:nucleolus"/>
    <property type="evidence" value="ECO:0007669"/>
    <property type="project" value="UniProtKB-SubCell"/>
</dbReference>
<keyword evidence="7" id="KW-1185">Reference proteome</keyword>
<sequence>MKSNARRKGGSVATTVGGIVVEASSRKARRKEQRQARKKQHHPTSKIRRHDVDVARASDYGVRPGEEMNPRDDDDDHVADLKSSKRIKFSDDMSIPPSVENHVVPAGSKSSPPSRESSSHSQPAEGGGHDSRRNTIIKAKNRYYENLDDETLTALRQDDREIEYLESNLGVKSNSNKKKKNGGGSLGLSSNSSKAKKKLRREYASAFSGYGEDFGDFLDDLDRLDDNVGTKRGAVEASSGGEDDESMNSEYDGNCIDDSDSDTEDTPSEDTADHDVSLTYRPTIGEDIYGNKIDPSHGQATKPSKYVPPHLRKKPSDQVADGTAPADNHQGVSKRYKSTVAADPETITLIQRQINNALNRLSDQTLESVSKSIASIYSTCPFHDVNDCLWKNIQSACVPHHMIMSGLIPLYIGAISGVHWLGGDGIQIGGCLVEWSVTNLIDSLNKGRKFGGNSSNVADEEEHEMINKEASNLLLIVCYLYNYGVIHCTLIYDLVRDFIHNFTEIDVEGLLIILSHCGQQLRADDPTALREIVLMVKDRSQTAADKGDTTRDENSTDRKTNVADSSRIQYMVDSIIALKNNKPRKQDAVIREKSNALKKHISRIKTSASQLLVGKKSGSCLRVTLQDVLDAEAKGRWWMVGASWTGNQHHDKLWSDPDMPAEKIDNAHTSNRKLSSFSKKGLNENEDSLLALASSLRMNTDARRSIFCIVMGSTDCDDAFEKIVRGGMLKPKVERDVIRVLVHCCGEEKAYNPFYAFLTARCCEYQAKSRFTLMLTFWDAFKQLDSFSARKVANLAKLLAHFVGANDKCVTIGVLKRIDFAPTEMTEMVIIFLSIFMTALFESCDVVSTHKIFAHGTTASDSSTALKSQHVGSDNDDDDDDDTAAKTGKTKKEDLTELRESLSIFLLQYMTSSPKNVVGSKFHSNLLAAISTCGKSSVDS</sequence>
<gene>
    <name evidence="6" type="ORF">ACHAW5_008296</name>
</gene>
<evidence type="ECO:0000313" key="6">
    <source>
        <dbReference type="EMBL" id="KAL3785282.1"/>
    </source>
</evidence>
<comment type="caution">
    <text evidence="6">The sequence shown here is derived from an EMBL/GenBank/DDBJ whole genome shotgun (WGS) entry which is preliminary data.</text>
</comment>
<dbReference type="Gene3D" id="1.25.40.180">
    <property type="match status" value="1"/>
</dbReference>
<dbReference type="AlphaFoldDB" id="A0ABD3PC92"/>
<feature type="compositionally biased region" description="Basic and acidic residues" evidence="4">
    <location>
        <begin position="78"/>
        <end position="91"/>
    </location>
</feature>
<feature type="region of interest" description="Disordered" evidence="4">
    <location>
        <begin position="166"/>
        <end position="202"/>
    </location>
</feature>
<dbReference type="InterPro" id="IPR003890">
    <property type="entry name" value="MIF4G-like_typ-3"/>
</dbReference>
<feature type="compositionally biased region" description="Basic residues" evidence="4">
    <location>
        <begin position="26"/>
        <end position="49"/>
    </location>
</feature>
<feature type="region of interest" description="Disordered" evidence="4">
    <location>
        <begin position="864"/>
        <end position="892"/>
    </location>
</feature>
<dbReference type="Pfam" id="PF02847">
    <property type="entry name" value="MA3"/>
    <property type="match status" value="1"/>
</dbReference>
<evidence type="ECO:0000313" key="7">
    <source>
        <dbReference type="Proteomes" id="UP001530315"/>
    </source>
</evidence>
<dbReference type="Proteomes" id="UP001530315">
    <property type="component" value="Unassembled WGS sequence"/>
</dbReference>
<dbReference type="PANTHER" id="PTHR18034:SF4">
    <property type="entry name" value="NUCLEOLAR MIF4G DOMAIN-CONTAINING PROTEIN 1"/>
    <property type="match status" value="1"/>
</dbReference>
<keyword evidence="3" id="KW-0539">Nucleus</keyword>
<dbReference type="SMART" id="SM00544">
    <property type="entry name" value="MA3"/>
    <property type="match status" value="1"/>
</dbReference>
<proteinExistence type="inferred from homology"/>
<feature type="compositionally biased region" description="Low complexity" evidence="4">
    <location>
        <begin position="108"/>
        <end position="123"/>
    </location>
</feature>
<feature type="region of interest" description="Disordered" evidence="4">
    <location>
        <begin position="232"/>
        <end position="337"/>
    </location>
</feature>
<dbReference type="InterPro" id="IPR050781">
    <property type="entry name" value="CWC22_splicing_factor"/>
</dbReference>
<dbReference type="SMART" id="SM00543">
    <property type="entry name" value="MIF4G"/>
    <property type="match status" value="1"/>
</dbReference>
<feature type="region of interest" description="Disordered" evidence="4">
    <location>
        <begin position="1"/>
        <end position="150"/>
    </location>
</feature>
<evidence type="ECO:0000256" key="2">
    <source>
        <dbReference type="ARBA" id="ARBA00006856"/>
    </source>
</evidence>
<dbReference type="InterPro" id="IPR003891">
    <property type="entry name" value="Initiation_fac_eIF4g_MI"/>
</dbReference>
<comment type="subcellular location">
    <subcellularLocation>
        <location evidence="1">Nucleus</location>
        <location evidence="1">Nucleolus</location>
    </subcellularLocation>
</comment>
<comment type="similarity">
    <text evidence="2">Belongs to the CWC22 family.</text>
</comment>
<evidence type="ECO:0000256" key="3">
    <source>
        <dbReference type="ARBA" id="ARBA00023242"/>
    </source>
</evidence>
<protein>
    <recommendedName>
        <fullName evidence="5">MI domain-containing protein</fullName>
    </recommendedName>
</protein>
<dbReference type="PROSITE" id="PS51366">
    <property type="entry name" value="MI"/>
    <property type="match status" value="1"/>
</dbReference>
<evidence type="ECO:0000259" key="5">
    <source>
        <dbReference type="PROSITE" id="PS51366"/>
    </source>
</evidence>
<name>A0ABD3PC92_9STRA</name>
<reference evidence="6 7" key="1">
    <citation type="submission" date="2024-10" db="EMBL/GenBank/DDBJ databases">
        <title>Updated reference genomes for cyclostephanoid diatoms.</title>
        <authorList>
            <person name="Roberts W.R."/>
            <person name="Alverson A.J."/>
        </authorList>
    </citation>
    <scope>NUCLEOTIDE SEQUENCE [LARGE SCALE GENOMIC DNA]</scope>
    <source>
        <strain evidence="6 7">AJA276-08</strain>
    </source>
</reference>
<dbReference type="EMBL" id="JALLAZ020000896">
    <property type="protein sequence ID" value="KAL3785282.1"/>
    <property type="molecule type" value="Genomic_DNA"/>
</dbReference>
<dbReference type="InterPro" id="IPR016024">
    <property type="entry name" value="ARM-type_fold"/>
</dbReference>
<feature type="compositionally biased region" description="Acidic residues" evidence="4">
    <location>
        <begin position="255"/>
        <end position="270"/>
    </location>
</feature>